<keyword evidence="2" id="KW-0050">Antiport</keyword>
<keyword evidence="1" id="KW-0813">Transport</keyword>
<dbReference type="Proteomes" id="UP000305948">
    <property type="component" value="Unassembled WGS sequence"/>
</dbReference>
<name>A0A5C3NHX3_9AGAM</name>
<evidence type="ECO:0000256" key="2">
    <source>
        <dbReference type="ARBA" id="ARBA00022449"/>
    </source>
</evidence>
<evidence type="ECO:0000256" key="5">
    <source>
        <dbReference type="ARBA" id="ARBA00023201"/>
    </source>
</evidence>
<evidence type="ECO:0000313" key="8">
    <source>
        <dbReference type="Proteomes" id="UP000305948"/>
    </source>
</evidence>
<evidence type="ECO:0008006" key="9">
    <source>
        <dbReference type="Google" id="ProtNLM"/>
    </source>
</evidence>
<feature type="transmembrane region" description="Helical" evidence="6">
    <location>
        <begin position="94"/>
        <end position="114"/>
    </location>
</feature>
<evidence type="ECO:0000313" key="7">
    <source>
        <dbReference type="EMBL" id="TFK56445.1"/>
    </source>
</evidence>
<dbReference type="AlphaFoldDB" id="A0A5C3NHX3"/>
<evidence type="ECO:0000256" key="6">
    <source>
        <dbReference type="SAM" id="Phobius"/>
    </source>
</evidence>
<sequence>MSDAYSYAYSEPTLQALLTVSSFLVLLNAFRISVEYVVSGAGILGEIFVGVVFGTPLAGVLSDEWMATFGVLGYVGLCLMVLEGGLNTSLSHALPALPVSLAIACTGILAPIPAPR</sequence>
<reference evidence="7 8" key="1">
    <citation type="journal article" date="2019" name="Nat. Ecol. Evol.">
        <title>Megaphylogeny resolves global patterns of mushroom evolution.</title>
        <authorList>
            <person name="Varga T."/>
            <person name="Krizsan K."/>
            <person name="Foldi C."/>
            <person name="Dima B."/>
            <person name="Sanchez-Garcia M."/>
            <person name="Sanchez-Ramirez S."/>
            <person name="Szollosi G.J."/>
            <person name="Szarkandi J.G."/>
            <person name="Papp V."/>
            <person name="Albert L."/>
            <person name="Andreopoulos W."/>
            <person name="Angelini C."/>
            <person name="Antonin V."/>
            <person name="Barry K.W."/>
            <person name="Bougher N.L."/>
            <person name="Buchanan P."/>
            <person name="Buyck B."/>
            <person name="Bense V."/>
            <person name="Catcheside P."/>
            <person name="Chovatia M."/>
            <person name="Cooper J."/>
            <person name="Damon W."/>
            <person name="Desjardin D."/>
            <person name="Finy P."/>
            <person name="Geml J."/>
            <person name="Haridas S."/>
            <person name="Hughes K."/>
            <person name="Justo A."/>
            <person name="Karasinski D."/>
            <person name="Kautmanova I."/>
            <person name="Kiss B."/>
            <person name="Kocsube S."/>
            <person name="Kotiranta H."/>
            <person name="LaButti K.M."/>
            <person name="Lechner B.E."/>
            <person name="Liimatainen K."/>
            <person name="Lipzen A."/>
            <person name="Lukacs Z."/>
            <person name="Mihaltcheva S."/>
            <person name="Morgado L.N."/>
            <person name="Niskanen T."/>
            <person name="Noordeloos M.E."/>
            <person name="Ohm R.A."/>
            <person name="Ortiz-Santana B."/>
            <person name="Ovrebo C."/>
            <person name="Racz N."/>
            <person name="Riley R."/>
            <person name="Savchenko A."/>
            <person name="Shiryaev A."/>
            <person name="Soop K."/>
            <person name="Spirin V."/>
            <person name="Szebenyi C."/>
            <person name="Tomsovsky M."/>
            <person name="Tulloss R.E."/>
            <person name="Uehling J."/>
            <person name="Grigoriev I.V."/>
            <person name="Vagvolgyi C."/>
            <person name="Papp T."/>
            <person name="Martin F.M."/>
            <person name="Miettinen O."/>
            <person name="Hibbett D.S."/>
            <person name="Nagy L.G."/>
        </authorList>
    </citation>
    <scope>NUCLEOTIDE SEQUENCE [LARGE SCALE GENOMIC DNA]</scope>
    <source>
        <strain evidence="7 8">OMC1185</strain>
    </source>
</reference>
<evidence type="ECO:0000256" key="1">
    <source>
        <dbReference type="ARBA" id="ARBA00022448"/>
    </source>
</evidence>
<dbReference type="GO" id="GO:0006814">
    <property type="term" value="P:sodium ion transport"/>
    <property type="evidence" value="ECO:0007669"/>
    <property type="project" value="UniProtKB-KW"/>
</dbReference>
<keyword evidence="6" id="KW-1133">Transmembrane helix</keyword>
<keyword evidence="3" id="KW-0915">Sodium</keyword>
<dbReference type="EMBL" id="ML213503">
    <property type="protein sequence ID" value="TFK56445.1"/>
    <property type="molecule type" value="Genomic_DNA"/>
</dbReference>
<organism evidence="7 8">
    <name type="scientific">Heliocybe sulcata</name>
    <dbReference type="NCBI Taxonomy" id="5364"/>
    <lineage>
        <taxon>Eukaryota</taxon>
        <taxon>Fungi</taxon>
        <taxon>Dikarya</taxon>
        <taxon>Basidiomycota</taxon>
        <taxon>Agaricomycotina</taxon>
        <taxon>Agaricomycetes</taxon>
        <taxon>Gloeophyllales</taxon>
        <taxon>Gloeophyllaceae</taxon>
        <taxon>Heliocybe</taxon>
    </lineage>
</organism>
<evidence type="ECO:0000256" key="3">
    <source>
        <dbReference type="ARBA" id="ARBA00023053"/>
    </source>
</evidence>
<protein>
    <recommendedName>
        <fullName evidence="9">Cation/H+ exchanger domain-containing protein</fullName>
    </recommendedName>
</protein>
<feature type="transmembrane region" description="Helical" evidence="6">
    <location>
        <begin position="65"/>
        <end position="82"/>
    </location>
</feature>
<feature type="transmembrane region" description="Helical" evidence="6">
    <location>
        <begin position="12"/>
        <end position="30"/>
    </location>
</feature>
<dbReference type="PANTHER" id="PTHR43562:SF3">
    <property type="entry name" value="SODIUM ION_PROTON EXCHANGER (EUROFUNG)"/>
    <property type="match status" value="1"/>
</dbReference>
<gene>
    <name evidence="7" type="ORF">OE88DRAFT_17891</name>
</gene>
<accession>A0A5C3NHX3</accession>
<evidence type="ECO:0000256" key="4">
    <source>
        <dbReference type="ARBA" id="ARBA00023065"/>
    </source>
</evidence>
<keyword evidence="4" id="KW-0406">Ion transport</keyword>
<proteinExistence type="predicted"/>
<dbReference type="GO" id="GO:0015297">
    <property type="term" value="F:antiporter activity"/>
    <property type="evidence" value="ECO:0007669"/>
    <property type="project" value="UniProtKB-KW"/>
</dbReference>
<dbReference type="PANTHER" id="PTHR43562">
    <property type="entry name" value="NAPA-TYPE SODIUM/HYDROGEN ANTIPORTER"/>
    <property type="match status" value="1"/>
</dbReference>
<dbReference type="Gene3D" id="1.20.1530.20">
    <property type="match status" value="1"/>
</dbReference>
<keyword evidence="6" id="KW-0812">Transmembrane</keyword>
<dbReference type="OrthoDB" id="1288932at2759"/>
<keyword evidence="8" id="KW-1185">Reference proteome</keyword>
<feature type="transmembrane region" description="Helical" evidence="6">
    <location>
        <begin position="37"/>
        <end position="59"/>
    </location>
</feature>
<dbReference type="InterPro" id="IPR038770">
    <property type="entry name" value="Na+/solute_symporter_sf"/>
</dbReference>
<keyword evidence="5" id="KW-0739">Sodium transport</keyword>
<keyword evidence="6" id="KW-0472">Membrane</keyword>